<dbReference type="GO" id="GO:0006631">
    <property type="term" value="P:fatty acid metabolic process"/>
    <property type="evidence" value="ECO:0007669"/>
    <property type="project" value="TreeGrafter"/>
</dbReference>
<dbReference type="InterPro" id="IPR045851">
    <property type="entry name" value="AMP-bd_C_sf"/>
</dbReference>
<dbReference type="GO" id="GO:0031956">
    <property type="term" value="F:medium-chain fatty acid-CoA ligase activity"/>
    <property type="evidence" value="ECO:0007669"/>
    <property type="project" value="TreeGrafter"/>
</dbReference>
<feature type="domain" description="AMP-binding enzyme C-terminal" evidence="3">
    <location>
        <begin position="414"/>
        <end position="487"/>
    </location>
</feature>
<dbReference type="SUPFAM" id="SSF56801">
    <property type="entry name" value="Acetyl-CoA synthetase-like"/>
    <property type="match status" value="1"/>
</dbReference>
<gene>
    <name evidence="4" type="ORF">GH723_07850</name>
</gene>
<proteinExistence type="inferred from homology"/>
<comment type="similarity">
    <text evidence="1">Belongs to the ATP-dependent AMP-binding enzyme family.</text>
</comment>
<evidence type="ECO:0000313" key="4">
    <source>
        <dbReference type="EMBL" id="QGG95026.1"/>
    </source>
</evidence>
<dbReference type="InterPro" id="IPR025110">
    <property type="entry name" value="AMP-bd_C"/>
</dbReference>
<dbReference type="Gene3D" id="3.30.300.30">
    <property type="match status" value="1"/>
</dbReference>
<name>A0A5Q2RKS7_9ACTN</name>
<dbReference type="Proteomes" id="UP000334019">
    <property type="component" value="Chromosome"/>
</dbReference>
<dbReference type="PANTHER" id="PTHR43201">
    <property type="entry name" value="ACYL-COA SYNTHETASE"/>
    <property type="match status" value="1"/>
</dbReference>
<dbReference type="InterPro" id="IPR020845">
    <property type="entry name" value="AMP-binding_CS"/>
</dbReference>
<dbReference type="KEGG" id="atq:GH723_07850"/>
<dbReference type="Gene3D" id="3.40.50.12780">
    <property type="entry name" value="N-terminal domain of ligase-like"/>
    <property type="match status" value="1"/>
</dbReference>
<dbReference type="InterPro" id="IPR000873">
    <property type="entry name" value="AMP-dep_synth/lig_dom"/>
</dbReference>
<feature type="domain" description="AMP-dependent synthetase/ligase" evidence="2">
    <location>
        <begin position="38"/>
        <end position="362"/>
    </location>
</feature>
<reference evidence="4 5" key="1">
    <citation type="submission" date="2019-11" db="EMBL/GenBank/DDBJ databases">
        <authorList>
            <person name="He Y."/>
        </authorList>
    </citation>
    <scope>NUCLEOTIDE SEQUENCE [LARGE SCALE GENOMIC DNA]</scope>
    <source>
        <strain evidence="4 5">SCSIO 58843</strain>
    </source>
</reference>
<dbReference type="RefSeq" id="WP_153759134.1">
    <property type="nucleotide sequence ID" value="NZ_CP045851.1"/>
</dbReference>
<evidence type="ECO:0000259" key="3">
    <source>
        <dbReference type="Pfam" id="PF13193"/>
    </source>
</evidence>
<dbReference type="Pfam" id="PF00501">
    <property type="entry name" value="AMP-binding"/>
    <property type="match status" value="1"/>
</dbReference>
<dbReference type="EMBL" id="CP045851">
    <property type="protein sequence ID" value="QGG95026.1"/>
    <property type="molecule type" value="Genomic_DNA"/>
</dbReference>
<evidence type="ECO:0000259" key="2">
    <source>
        <dbReference type="Pfam" id="PF00501"/>
    </source>
</evidence>
<dbReference type="Pfam" id="PF13193">
    <property type="entry name" value="AMP-binding_C"/>
    <property type="match status" value="1"/>
</dbReference>
<dbReference type="PROSITE" id="PS00455">
    <property type="entry name" value="AMP_BINDING"/>
    <property type="match status" value="1"/>
</dbReference>
<dbReference type="PANTHER" id="PTHR43201:SF8">
    <property type="entry name" value="ACYL-COA SYNTHETASE FAMILY MEMBER 3"/>
    <property type="match status" value="1"/>
</dbReference>
<evidence type="ECO:0000256" key="1">
    <source>
        <dbReference type="ARBA" id="ARBA00006432"/>
    </source>
</evidence>
<organism evidence="4 5">
    <name type="scientific">Actinomarinicola tropica</name>
    <dbReference type="NCBI Taxonomy" id="2789776"/>
    <lineage>
        <taxon>Bacteria</taxon>
        <taxon>Bacillati</taxon>
        <taxon>Actinomycetota</taxon>
        <taxon>Acidimicrobiia</taxon>
        <taxon>Acidimicrobiales</taxon>
        <taxon>Iamiaceae</taxon>
        <taxon>Actinomarinicola</taxon>
    </lineage>
</organism>
<dbReference type="AlphaFoldDB" id="A0A5Q2RKS7"/>
<dbReference type="InterPro" id="IPR042099">
    <property type="entry name" value="ANL_N_sf"/>
</dbReference>
<sequence>MTTPAPWTHHLPSGTDPDAVDLLARGTLPRAWVALWREDAERAALRDVDGTWLSRGDLLGRSEQTARRLAGAGLRRGDRVLLSGGPSADLVVAHVAALRLGLVVVPVNDAYTPRELQVLLEDSGARGAVLGSAPMREQAAAAGLPVVAGVDVDLPDGPEVRLDVAGPDDPALLPYTSGTTGRPKGALLTHANILASVEALLLAWRWSEDDRLVLALPLFHMHGLGVGVHGTLAAGASAVLLPRFDPEDVLTEAADATMFFGVPTMYSRLVEAPGAERLASLRLCVSGSAPLSATLHARIADRCGQRVLERYGMTETVMLVSNPYDGERRPGTVGIPLPGVELRLAPGTSEIEVRGPNVFGGYDARPEANATSFTPDGWFRTGDVGAVDDAGHVAIVGRAKELIISGGYNVYPREIEDLIRAQPGVRDVAVVGTPSEEWGEVVTAVVEAPPDVDADAVVAAVAADLVAYKRPRLVRRVDALPRNAMGKVVRAAIDTTG</sequence>
<accession>A0A5Q2RKS7</accession>
<evidence type="ECO:0000313" key="5">
    <source>
        <dbReference type="Proteomes" id="UP000334019"/>
    </source>
</evidence>
<protein>
    <submittedName>
        <fullName evidence="4">AMP-binding protein</fullName>
    </submittedName>
</protein>
<keyword evidence="5" id="KW-1185">Reference proteome</keyword>